<sequence length="315" mass="35596">MELQPSFTPSPSPLAIGTQARGNIQRTNQWTFTQEVSFIEFMLEEINNSRGVQGGFQREAWERMTQKMVALYGDSFDRERLKNKHKLLRNMYRDIKKLTSVSGFKWDGLRSMVTAEKEVWDDYLKENPWATKFQNKGLLDLNSLDRIFGGAIADGRRRDTVGNAVPLDNTPVADVGGTLTPLESPQIHLLDGEAESSPLSNTGRSSSSRSKRPRPNTPISRTQKKKQGIASEHVAAAMIAMADSIREMMALLSPNPQIQMKECMDAVEELFQNGEVDLDDVMKASGLFQDSSKAHMFLALRPKYRRMFLERELAH</sequence>
<gene>
    <name evidence="3" type="ORF">AMTR_s00092p00067380</name>
</gene>
<dbReference type="AlphaFoldDB" id="W1NQJ4"/>
<feature type="region of interest" description="Disordered" evidence="1">
    <location>
        <begin position="190"/>
        <end position="230"/>
    </location>
</feature>
<reference evidence="4" key="1">
    <citation type="journal article" date="2013" name="Science">
        <title>The Amborella genome and the evolution of flowering plants.</title>
        <authorList>
            <consortium name="Amborella Genome Project"/>
        </authorList>
    </citation>
    <scope>NUCLEOTIDE SEQUENCE [LARGE SCALE GENOMIC DNA]</scope>
</reference>
<dbReference type="Proteomes" id="UP000017836">
    <property type="component" value="Unassembled WGS sequence"/>
</dbReference>
<dbReference type="HOGENOM" id="CLU_977759_0_0_1"/>
<dbReference type="eggNOG" id="ENOG502QW59">
    <property type="taxonomic scope" value="Eukaryota"/>
</dbReference>
<dbReference type="OMA" id="FMLEEIN"/>
<protein>
    <recommendedName>
        <fullName evidence="2">Myb/SANT-like domain-containing protein</fullName>
    </recommendedName>
</protein>
<dbReference type="PANTHER" id="PTHR46929:SF33">
    <property type="entry name" value="L10-INTERACTING MYB DOMAIN-CONTAINING PROTEIN-LIKE ISOFORM X1"/>
    <property type="match status" value="1"/>
</dbReference>
<feature type="domain" description="Myb/SANT-like" evidence="2">
    <location>
        <begin position="29"/>
        <end position="123"/>
    </location>
</feature>
<evidence type="ECO:0000256" key="1">
    <source>
        <dbReference type="SAM" id="MobiDB-lite"/>
    </source>
</evidence>
<keyword evidence="4" id="KW-1185">Reference proteome</keyword>
<dbReference type="InterPro" id="IPR024752">
    <property type="entry name" value="Myb/SANT-like_dom"/>
</dbReference>
<proteinExistence type="predicted"/>
<dbReference type="Gramene" id="ERM99176">
    <property type="protein sequence ID" value="ERM99176"/>
    <property type="gene ID" value="AMTR_s00092p00067380"/>
</dbReference>
<dbReference type="Pfam" id="PF12776">
    <property type="entry name" value="Myb_DNA-bind_3"/>
    <property type="match status" value="1"/>
</dbReference>
<dbReference type="EMBL" id="KI395040">
    <property type="protein sequence ID" value="ERM99176.1"/>
    <property type="molecule type" value="Genomic_DNA"/>
</dbReference>
<evidence type="ECO:0000313" key="3">
    <source>
        <dbReference type="EMBL" id="ERM99176.1"/>
    </source>
</evidence>
<evidence type="ECO:0000313" key="4">
    <source>
        <dbReference type="Proteomes" id="UP000017836"/>
    </source>
</evidence>
<accession>W1NQJ4</accession>
<evidence type="ECO:0000259" key="2">
    <source>
        <dbReference type="Pfam" id="PF12776"/>
    </source>
</evidence>
<name>W1NQJ4_AMBTC</name>
<dbReference type="PANTHER" id="PTHR46929">
    <property type="entry name" value="EXPRESSED PROTEIN"/>
    <property type="match status" value="1"/>
</dbReference>
<organism evidence="3 4">
    <name type="scientific">Amborella trichopoda</name>
    <dbReference type="NCBI Taxonomy" id="13333"/>
    <lineage>
        <taxon>Eukaryota</taxon>
        <taxon>Viridiplantae</taxon>
        <taxon>Streptophyta</taxon>
        <taxon>Embryophyta</taxon>
        <taxon>Tracheophyta</taxon>
        <taxon>Spermatophyta</taxon>
        <taxon>Magnoliopsida</taxon>
        <taxon>Amborellales</taxon>
        <taxon>Amborellaceae</taxon>
        <taxon>Amborella</taxon>
    </lineage>
</organism>
<feature type="compositionally biased region" description="Low complexity" evidence="1">
    <location>
        <begin position="196"/>
        <end position="208"/>
    </location>
</feature>